<accession>A0A7Y5ANU2</accession>
<proteinExistence type="inferred from homology"/>
<feature type="domain" description="Fibronectin type III-like" evidence="8">
    <location>
        <begin position="726"/>
        <end position="795"/>
    </location>
</feature>
<evidence type="ECO:0000256" key="4">
    <source>
        <dbReference type="ARBA" id="ARBA00031448"/>
    </source>
</evidence>
<protein>
    <recommendedName>
        <fullName evidence="6">Beta-D-glucoside glucohydrolase</fullName>
    </recommendedName>
    <alternativeName>
        <fullName evidence="4">Cellobiase</fullName>
    </alternativeName>
    <alternativeName>
        <fullName evidence="5">Gentiobiase</fullName>
    </alternativeName>
</protein>
<name>A0A7Y5ANU2_9GAMM</name>
<dbReference type="Gene3D" id="3.20.20.300">
    <property type="entry name" value="Glycoside hydrolase, family 3, N-terminal domain"/>
    <property type="match status" value="1"/>
</dbReference>
<dbReference type="PANTHER" id="PTHR42721">
    <property type="entry name" value="SUGAR HYDROLASE-RELATED"/>
    <property type="match status" value="1"/>
</dbReference>
<reference evidence="9 10" key="1">
    <citation type="submission" date="2020-06" db="EMBL/GenBank/DDBJ databases">
        <title>Rheinheimera sp. nov., a marine bacterium isolated from coastal.</title>
        <authorList>
            <person name="Yu Q."/>
            <person name="Qi Y."/>
            <person name="Pu J."/>
        </authorList>
    </citation>
    <scope>NUCLEOTIDE SEQUENCE [LARGE SCALE GENOMIC DNA]</scope>
    <source>
        <strain evidence="9 10">YQF-2</strain>
    </source>
</reference>
<dbReference type="SMART" id="SM01217">
    <property type="entry name" value="Fn3_like"/>
    <property type="match status" value="1"/>
</dbReference>
<dbReference type="Gene3D" id="2.60.40.10">
    <property type="entry name" value="Immunoglobulins"/>
    <property type="match status" value="1"/>
</dbReference>
<keyword evidence="10" id="KW-1185">Reference proteome</keyword>
<dbReference type="SUPFAM" id="SSF52279">
    <property type="entry name" value="Beta-D-glucan exohydrolase, C-terminal domain"/>
    <property type="match status" value="1"/>
</dbReference>
<feature type="signal peptide" evidence="7">
    <location>
        <begin position="1"/>
        <end position="23"/>
    </location>
</feature>
<dbReference type="InterPro" id="IPR002772">
    <property type="entry name" value="Glyco_hydro_3_C"/>
</dbReference>
<dbReference type="Pfam" id="PF01915">
    <property type="entry name" value="Glyco_hydro_3_C"/>
    <property type="match status" value="1"/>
</dbReference>
<dbReference type="InterPro" id="IPR044993">
    <property type="entry name" value="BXL"/>
</dbReference>
<dbReference type="EMBL" id="JABSOD010000003">
    <property type="protein sequence ID" value="NRQ41823.1"/>
    <property type="molecule type" value="Genomic_DNA"/>
</dbReference>
<evidence type="ECO:0000256" key="7">
    <source>
        <dbReference type="SAM" id="SignalP"/>
    </source>
</evidence>
<dbReference type="SUPFAM" id="SSF51445">
    <property type="entry name" value="(Trans)glycosidases"/>
    <property type="match status" value="1"/>
</dbReference>
<dbReference type="InterPro" id="IPR036962">
    <property type="entry name" value="Glyco_hydro_3_N_sf"/>
</dbReference>
<feature type="chain" id="PRO_5031417450" description="Beta-D-glucoside glucohydrolase" evidence="7">
    <location>
        <begin position="24"/>
        <end position="839"/>
    </location>
</feature>
<dbReference type="GO" id="GO:0046556">
    <property type="term" value="F:alpha-L-arabinofuranosidase activity"/>
    <property type="evidence" value="ECO:0007669"/>
    <property type="project" value="TreeGrafter"/>
</dbReference>
<dbReference type="PANTHER" id="PTHR42721:SF3">
    <property type="entry name" value="BETA-D-XYLOSIDASE 5-RELATED"/>
    <property type="match status" value="1"/>
</dbReference>
<dbReference type="Pfam" id="PF14310">
    <property type="entry name" value="Fn3-like"/>
    <property type="match status" value="1"/>
</dbReference>
<dbReference type="Proteomes" id="UP000523161">
    <property type="component" value="Unassembled WGS sequence"/>
</dbReference>
<evidence type="ECO:0000259" key="8">
    <source>
        <dbReference type="SMART" id="SM01217"/>
    </source>
</evidence>
<keyword evidence="2 7" id="KW-0732">Signal</keyword>
<evidence type="ECO:0000313" key="9">
    <source>
        <dbReference type="EMBL" id="NRQ41823.1"/>
    </source>
</evidence>
<evidence type="ECO:0000256" key="6">
    <source>
        <dbReference type="ARBA" id="ARBA00032594"/>
    </source>
</evidence>
<dbReference type="RefSeq" id="WP_173500068.1">
    <property type="nucleotide sequence ID" value="NZ_JABSOD010000003.1"/>
</dbReference>
<dbReference type="GO" id="GO:0008422">
    <property type="term" value="F:beta-glucosidase activity"/>
    <property type="evidence" value="ECO:0007669"/>
    <property type="project" value="UniProtKB-ARBA"/>
</dbReference>
<dbReference type="GO" id="GO:0045493">
    <property type="term" value="P:xylan catabolic process"/>
    <property type="evidence" value="ECO:0007669"/>
    <property type="project" value="InterPro"/>
</dbReference>
<evidence type="ECO:0000256" key="5">
    <source>
        <dbReference type="ARBA" id="ARBA00032194"/>
    </source>
</evidence>
<comment type="caution">
    <text evidence="9">The sequence shown here is derived from an EMBL/GenBank/DDBJ whole genome shotgun (WGS) entry which is preliminary data.</text>
</comment>
<dbReference type="GO" id="GO:0031222">
    <property type="term" value="P:arabinan catabolic process"/>
    <property type="evidence" value="ECO:0007669"/>
    <property type="project" value="TreeGrafter"/>
</dbReference>
<evidence type="ECO:0000256" key="2">
    <source>
        <dbReference type="ARBA" id="ARBA00022729"/>
    </source>
</evidence>
<dbReference type="InterPro" id="IPR026891">
    <property type="entry name" value="Fn3-like"/>
</dbReference>
<keyword evidence="3 9" id="KW-0378">Hydrolase</keyword>
<dbReference type="InterPro" id="IPR017853">
    <property type="entry name" value="GH"/>
</dbReference>
<dbReference type="Gene3D" id="3.40.50.1700">
    <property type="entry name" value="Glycoside hydrolase family 3 C-terminal domain"/>
    <property type="match status" value="1"/>
</dbReference>
<dbReference type="AlphaFoldDB" id="A0A7Y5ANU2"/>
<comment type="similarity">
    <text evidence="1">Belongs to the glycosyl hydrolase 3 family.</text>
</comment>
<dbReference type="Pfam" id="PF00933">
    <property type="entry name" value="Glyco_hydro_3"/>
    <property type="match status" value="1"/>
</dbReference>
<dbReference type="PRINTS" id="PR00133">
    <property type="entry name" value="GLHYDRLASE3"/>
</dbReference>
<dbReference type="InterPro" id="IPR001764">
    <property type="entry name" value="Glyco_hydro_3_N"/>
</dbReference>
<evidence type="ECO:0000313" key="10">
    <source>
        <dbReference type="Proteomes" id="UP000523161"/>
    </source>
</evidence>
<sequence>MRKPLLLVTVLSAYAVLAGVAVAAGTPPLPYQNAGLSTEQRVDDLLPRMTLQEKVAQLQTIWQQRRGMEGPQQQFLADKAAQIIPLGIGHIGRPSEFKTPEQTAEFNNALQRWLKQHTRLGIPALMHEEALHGYAAFDASSLPQAIALASSWSPHIMHDVYALAAREMRATGAHWALTPILDIARDPRWGRIEETMGEDPYLMSALGVAAVRGFQGDSGKDGAFASDKVVATLKHLTGHGQPQAGLNIAPAQIAPRELHEVFLPPFEAAVKLAHAGSIMASYNEIDGIPSHVNQPLLQGVVRDNWGFNGVIVSDYFAINELNSRHHLYSTPAEAAKAALLAGVDMELPDPDTFLHLTALVQAGQLDEAAIDTAVRRVLALKFRLGLFDKPYVDAKAANALVGAASERDFARQVAERSMVLLKNNGILPLNADKIGKLAVIGPHADETLLGGYSSIPRQTVSIYQGLKQKLQGKADVVFARGTVLTKPLSNTATAQDANQAFITSDIRQRSQAAGTFSMQRWNHDAIALADDSDRAGLLEEAVALAKSADAVVLVLGENEALSREAWAESHLGDRASLQLVGNQLQLAKAVLAAGKPVVLLLSNGRPLALGELADTMPAIIETWYLGQETGAAVANVLFGEVNPSAKLPLTFPRSAGHIPVYYNHKASAKRGYLFDDISPLYPFGHGLSYTTFNYSQLQIDASLAQANGEVQISLTLQNSGPRDGTEVVQLYIKDPVASVTRPVQQLKGFARVALKRGEQATVSFTLPVNLLAFFDQQMRWVVEPGEIQLQLGSSSADIRLQGSFTIDGALTEVSDNKAYLSRVCVAKANREAQCDNLTK</sequence>
<dbReference type="InterPro" id="IPR036881">
    <property type="entry name" value="Glyco_hydro_3_C_sf"/>
</dbReference>
<gene>
    <name evidence="9" type="ORF">HRH59_04455</name>
</gene>
<organism evidence="9 10">
    <name type="scientific">Rheinheimera lutimaris</name>
    <dbReference type="NCBI Taxonomy" id="2740584"/>
    <lineage>
        <taxon>Bacteria</taxon>
        <taxon>Pseudomonadati</taxon>
        <taxon>Pseudomonadota</taxon>
        <taxon>Gammaproteobacteria</taxon>
        <taxon>Chromatiales</taxon>
        <taxon>Chromatiaceae</taxon>
        <taxon>Rheinheimera</taxon>
    </lineage>
</organism>
<evidence type="ECO:0000256" key="3">
    <source>
        <dbReference type="ARBA" id="ARBA00022801"/>
    </source>
</evidence>
<evidence type="ECO:0000256" key="1">
    <source>
        <dbReference type="ARBA" id="ARBA00005336"/>
    </source>
</evidence>
<dbReference type="InterPro" id="IPR013783">
    <property type="entry name" value="Ig-like_fold"/>
</dbReference>
<dbReference type="FunFam" id="2.60.40.10:FF:000495">
    <property type="entry name" value="Periplasmic beta-glucosidase"/>
    <property type="match status" value="1"/>
</dbReference>
<dbReference type="GO" id="GO:0009044">
    <property type="term" value="F:xylan 1,4-beta-xylosidase activity"/>
    <property type="evidence" value="ECO:0007669"/>
    <property type="project" value="InterPro"/>
</dbReference>